<evidence type="ECO:0008006" key="3">
    <source>
        <dbReference type="Google" id="ProtNLM"/>
    </source>
</evidence>
<reference evidence="2" key="1">
    <citation type="journal article" date="2019" name="Sci. Rep.">
        <title>Draft genome of Tanacetum cinerariifolium, the natural source of mosquito coil.</title>
        <authorList>
            <person name="Yamashiro T."/>
            <person name="Shiraishi A."/>
            <person name="Satake H."/>
            <person name="Nakayama K."/>
        </authorList>
    </citation>
    <scope>NUCLEOTIDE SEQUENCE</scope>
</reference>
<name>A0A699H3A9_TANCI</name>
<sequence>MDLFAFINHADPTKVHIRKREVTEGEVMLLQLTRDHVVPLAGVNDQGNVNVKGVGNDDVNEEGSDAVKADQTEQSGHVVHVGGIDIVGDDGVQAIVVDKPKGVRKKREAVDGAGGSGLPPKKLRVDHSTSGISASTGGKSVAALQSLLEGSTLPVEVGVTAVATVPFVTTSVTPTSEHIPHDSSTNDADDEVSSIVMSLILDLAVMTTAVATTVVADTSALVPRAGHEPVHHTLFADSTSMSETNPNTVDVEALQQTYVPKWIIINDSAIDDLDVCRGVVDHLAPPLLFSQLLSMDYEQLLIEFNVGVARQTCLSSKAQLSLREAEATKAIRLRGRISTVEAAKAAQATSFLESEKDKLIDQVSQLEGTCSGLRDEVMGYKLFKEQVKAVQDEQVKTLSDRVAGLNSDLMEMALHMDEEFYPRYLTTIVGRRWILGCGLKLVVMKCLQSPEYLAALEGAIGRAIDKGMQDRLANGIDRGKAERGLVDVAAHNPFAEANYVSAINAFRFVNFPLLDQLESQKDASIADIMDLLHLEGPIIRGDVTSRCLSLADVMVSLIEPMFIKNLTGEASTFGVPAMAAITALSTTFIQASTILPVPAIDPEVSDVGPSTKVSSPPTIVFKKETLETTSEHVIVLIEYLWVILQELSTAVSEFVRSVADCFCYFVRSFPSKTKLPAILCMAGIIVPVHNIFSSRFISKASSFFTMSISDVLKVGMPISTGITASVPRAFIPSPELLFALFTKPLDCGCLTEAKTPLITAYLPDLLRTALAFSFSAGSVSSVSSSTRTCLVRWAKMVDAILIKASAFLFSLLDDPSVNSVHGSRSFTSASMGVSRESSSRHSTMKSAKICPLIDVLGLYYTLYSPSSILYFCILPVTSAARYTISSSFSIGAVSVNSSGISFFICLNATSASAVHCKSLFFVHFLKVLKNGSDFSADLERNLFRLANFPFSFCTSFRHIGDGRINIASTLSGHTFIPLVFTL</sequence>
<gene>
    <name evidence="2" type="ORF">Tci_290534</name>
</gene>
<proteinExistence type="predicted"/>
<dbReference type="AlphaFoldDB" id="A0A699H3A9"/>
<protein>
    <recommendedName>
        <fullName evidence="3">Transposase (Putative), gypsy type</fullName>
    </recommendedName>
</protein>
<feature type="region of interest" description="Disordered" evidence="1">
    <location>
        <begin position="106"/>
        <end position="136"/>
    </location>
</feature>
<accession>A0A699H3A9</accession>
<evidence type="ECO:0000256" key="1">
    <source>
        <dbReference type="SAM" id="MobiDB-lite"/>
    </source>
</evidence>
<dbReference type="EMBL" id="BKCJ010094056">
    <property type="protein sequence ID" value="GEX18559.1"/>
    <property type="molecule type" value="Genomic_DNA"/>
</dbReference>
<comment type="caution">
    <text evidence="2">The sequence shown here is derived from an EMBL/GenBank/DDBJ whole genome shotgun (WGS) entry which is preliminary data.</text>
</comment>
<evidence type="ECO:0000313" key="2">
    <source>
        <dbReference type="EMBL" id="GEX18559.1"/>
    </source>
</evidence>
<organism evidence="2">
    <name type="scientific">Tanacetum cinerariifolium</name>
    <name type="common">Dalmatian daisy</name>
    <name type="synonym">Chrysanthemum cinerariifolium</name>
    <dbReference type="NCBI Taxonomy" id="118510"/>
    <lineage>
        <taxon>Eukaryota</taxon>
        <taxon>Viridiplantae</taxon>
        <taxon>Streptophyta</taxon>
        <taxon>Embryophyta</taxon>
        <taxon>Tracheophyta</taxon>
        <taxon>Spermatophyta</taxon>
        <taxon>Magnoliopsida</taxon>
        <taxon>eudicotyledons</taxon>
        <taxon>Gunneridae</taxon>
        <taxon>Pentapetalae</taxon>
        <taxon>asterids</taxon>
        <taxon>campanulids</taxon>
        <taxon>Asterales</taxon>
        <taxon>Asteraceae</taxon>
        <taxon>Asteroideae</taxon>
        <taxon>Anthemideae</taxon>
        <taxon>Anthemidinae</taxon>
        <taxon>Tanacetum</taxon>
    </lineage>
</organism>